<dbReference type="Pfam" id="PF07791">
    <property type="entry name" value="Imm11"/>
    <property type="match status" value="1"/>
</dbReference>
<evidence type="ECO:0000313" key="2">
    <source>
        <dbReference type="EMBL" id="QQO82446.1"/>
    </source>
</evidence>
<evidence type="ECO:0000259" key="1">
    <source>
        <dbReference type="Pfam" id="PF07791"/>
    </source>
</evidence>
<name>A0A7T8INN9_9GAMM</name>
<dbReference type="RefSeq" id="WP_144380478.1">
    <property type="nucleotide sequence ID" value="NZ_AP024612.1"/>
</dbReference>
<dbReference type="AlphaFoldDB" id="A0A7T8INN9"/>
<proteinExistence type="predicted"/>
<accession>A0A7T8INN9</accession>
<dbReference type="EMBL" id="CP032664">
    <property type="protein sequence ID" value="QQO82446.1"/>
    <property type="molecule type" value="Genomic_DNA"/>
</dbReference>
<feature type="domain" description="Immunity MXAN-0049 protein" evidence="1">
    <location>
        <begin position="37"/>
        <end position="132"/>
    </location>
</feature>
<organism evidence="2">
    <name type="scientific">Shewanella algae</name>
    <dbReference type="NCBI Taxonomy" id="38313"/>
    <lineage>
        <taxon>Bacteria</taxon>
        <taxon>Pseudomonadati</taxon>
        <taxon>Pseudomonadota</taxon>
        <taxon>Gammaproteobacteria</taxon>
        <taxon>Alteromonadales</taxon>
        <taxon>Shewanellaceae</taxon>
        <taxon>Shewanella</taxon>
    </lineage>
</organism>
<gene>
    <name evidence="2" type="ORF">D7032_03790</name>
</gene>
<reference evidence="2" key="1">
    <citation type="submission" date="2018-09" db="EMBL/GenBank/DDBJ databases">
        <title>Genome sequencing and analysis.</title>
        <authorList>
            <person name="Huang Y.-T."/>
        </authorList>
    </citation>
    <scope>NUCLEOTIDE SEQUENCE</scope>
    <source>
        <strain evidence="2">HIDE</strain>
    </source>
</reference>
<dbReference type="InterPro" id="IPR012433">
    <property type="entry name" value="Imm11"/>
</dbReference>
<protein>
    <recommendedName>
        <fullName evidence="1">Immunity MXAN-0049 protein domain-containing protein</fullName>
    </recommendedName>
</protein>
<sequence length="204" mass="23806">MSQYEDQYFIMKRVVFRDKYLSLRATLDTGRRNHTYAKLDYGDGPVFFENGYKGEVPFNLNNAQMDSIYPVVSVDIASVVNQYEINGFQLFPAVIIGDDGTWYEDFYFFNFYSTLDCVDFESSNVDEYEPNAKYNEVIKYKLLENILNDIPEESRLIIKLARVEGGAIIVHEKIVKALAKFNIEAFQFFKLSEYILGMEFNRVN</sequence>